<feature type="region of interest" description="Disordered" evidence="17">
    <location>
        <begin position="857"/>
        <end position="883"/>
    </location>
</feature>
<evidence type="ECO:0000313" key="19">
    <source>
        <dbReference type="EMBL" id="ARE31880.1"/>
    </source>
</evidence>
<dbReference type="GO" id="GO:0006261">
    <property type="term" value="P:DNA-templated DNA replication"/>
    <property type="evidence" value="ECO:0007669"/>
    <property type="project" value="UniProtKB-UniRule"/>
</dbReference>
<dbReference type="PANTHER" id="PTHR33568:SF3">
    <property type="entry name" value="DNA-DIRECTED DNA POLYMERASE"/>
    <property type="match status" value="1"/>
</dbReference>
<protein>
    <recommendedName>
        <fullName evidence="13 14">DNA polymerase</fullName>
        <ecNumber evidence="13 14">2.7.7.7</ecNumber>
    </recommendedName>
</protein>
<dbReference type="PROSITE" id="PS50157">
    <property type="entry name" value="ZINC_FINGER_C2H2_2"/>
    <property type="match status" value="1"/>
</dbReference>
<organism evidence="19 20">
    <name type="scientific">red squirrel adenovirus 1</name>
    <dbReference type="NCBI Taxonomy" id="2773314"/>
    <lineage>
        <taxon>Viruses</taxon>
        <taxon>Varidnaviria</taxon>
        <taxon>Bamfordvirae</taxon>
        <taxon>Preplasmiviricota</taxon>
        <taxon>Polisuviricotina</taxon>
        <taxon>Pharingeaviricetes</taxon>
        <taxon>Rowavirales</taxon>
        <taxon>Adenoviridae</taxon>
        <taxon>Mastadenovirus</taxon>
        <taxon>Mastadenovirus sciuri</taxon>
        <taxon>Squirrel mastadenovirus A</taxon>
    </lineage>
</organism>
<evidence type="ECO:0000256" key="9">
    <source>
        <dbReference type="ARBA" id="ARBA00023109"/>
    </source>
</evidence>
<evidence type="ECO:0000256" key="11">
    <source>
        <dbReference type="ARBA" id="ARBA00046822"/>
    </source>
</evidence>
<dbReference type="Gene3D" id="3.30.420.10">
    <property type="entry name" value="Ribonuclease H-like superfamily/Ribonuclease H"/>
    <property type="match status" value="1"/>
</dbReference>
<dbReference type="PANTHER" id="PTHR33568">
    <property type="entry name" value="DNA POLYMERASE"/>
    <property type="match status" value="1"/>
</dbReference>
<dbReference type="PROSITE" id="PS00116">
    <property type="entry name" value="DNA_POLYMERASE_B"/>
    <property type="match status" value="1"/>
</dbReference>
<keyword evidence="20" id="KW-1185">Reference proteome</keyword>
<dbReference type="SUPFAM" id="SSF56672">
    <property type="entry name" value="DNA/RNA polymerases"/>
    <property type="match status" value="1"/>
</dbReference>
<evidence type="ECO:0000256" key="13">
    <source>
        <dbReference type="HAMAP-Rule" id="MF_04055"/>
    </source>
</evidence>
<keyword evidence="4 13" id="KW-1048">Host nucleus</keyword>
<evidence type="ECO:0000259" key="18">
    <source>
        <dbReference type="PROSITE" id="PS50157"/>
    </source>
</evidence>
<dbReference type="InterPro" id="IPR043502">
    <property type="entry name" value="DNA/RNA_pol_sf"/>
</dbReference>
<dbReference type="InterPro" id="IPR004868">
    <property type="entry name" value="DNA-dir_DNA_pol_B_mt/vir"/>
</dbReference>
<dbReference type="InterPro" id="IPR013087">
    <property type="entry name" value="Znf_C2H2_type"/>
</dbReference>
<evidence type="ECO:0000256" key="5">
    <source>
        <dbReference type="ARBA" id="ARBA00022679"/>
    </source>
</evidence>
<comment type="subcellular location">
    <subcellularLocation>
        <location evidence="2 13">Host nucleus</location>
    </subcellularLocation>
</comment>
<dbReference type="InterPro" id="IPR006172">
    <property type="entry name" value="DNA-dir_DNA_pol_B"/>
</dbReference>
<name>A0A240FBG0_9ADEN</name>
<dbReference type="EC" id="2.7.7.7" evidence="13 14"/>
<feature type="domain" description="C2H2-type" evidence="18">
    <location>
        <begin position="180"/>
        <end position="210"/>
    </location>
</feature>
<evidence type="ECO:0000256" key="15">
    <source>
        <dbReference type="PROSITE-ProRule" id="PRU00042"/>
    </source>
</evidence>
<evidence type="ECO:0000256" key="1">
    <source>
        <dbReference type="ARBA" id="ARBA00003123"/>
    </source>
</evidence>
<evidence type="ECO:0000256" key="4">
    <source>
        <dbReference type="ARBA" id="ARBA00022562"/>
    </source>
</evidence>
<evidence type="ECO:0000313" key="20">
    <source>
        <dbReference type="Proteomes" id="UP000201505"/>
    </source>
</evidence>
<dbReference type="PRINTS" id="PR00106">
    <property type="entry name" value="DNAPOLB"/>
</dbReference>
<evidence type="ECO:0000256" key="2">
    <source>
        <dbReference type="ARBA" id="ARBA00004147"/>
    </source>
</evidence>
<keyword evidence="15" id="KW-0862">Zinc</keyword>
<keyword evidence="5 13" id="KW-0808">Transferase</keyword>
<gene>
    <name evidence="13" type="primary">POL</name>
</gene>
<evidence type="ECO:0000256" key="14">
    <source>
        <dbReference type="PIRNR" id="PIRNR000788"/>
    </source>
</evidence>
<dbReference type="Proteomes" id="UP000201505">
    <property type="component" value="Segment"/>
</dbReference>
<dbReference type="GO" id="GO:0003887">
    <property type="term" value="F:DNA-directed DNA polymerase activity"/>
    <property type="evidence" value="ECO:0007669"/>
    <property type="project" value="UniProtKB-UniRule"/>
</dbReference>
<dbReference type="InterPro" id="IPR017964">
    <property type="entry name" value="DNA-dir_DNA_pol_B_CS"/>
</dbReference>
<dbReference type="HAMAP" id="MF_04055">
    <property type="entry name" value="ADV_DPOL"/>
    <property type="match status" value="1"/>
</dbReference>
<reference evidence="19 20" key="1">
    <citation type="journal article" date="2017" name="Arch. Virol.">
        <title>A red squirrel associated adenovirus identified by a combined microarray and deep sequencing approach.</title>
        <authorList>
            <person name="Abendroth B."/>
            <person name="Hoper D."/>
            <person name="Ulrich R.G."/>
            <person name="Larres G."/>
            <person name="Beer M."/>
        </authorList>
    </citation>
    <scope>NUCLEOTIDE SEQUENCE [LARGE SCALE GENOMIC DNA]</scope>
    <source>
        <strain evidence="19 20">DE/2013/Sciurus vulgaris/2013Pa405-00252</strain>
    </source>
</reference>
<keyword evidence="6 13" id="KW-0548">Nucleotidyltransferase</keyword>
<dbReference type="Pfam" id="PF03175">
    <property type="entry name" value="DNA_pol_B_2"/>
    <property type="match status" value="1"/>
</dbReference>
<comment type="function">
    <text evidence="1 13">Eukaryotic-type DNA polymerase involved in viral genomic replication. DNA synthesis is protein primed, and acts in a strand displacement replication. Assembles in complex with viral pTP, DBP, host NFIA and host POU2F1/OCT1 on viral origin of replication. The polymerase covalently transfers dCMP onto pTP, thereby initiating complementary strand synthesis.</text>
</comment>
<dbReference type="EMBL" id="KY427939">
    <property type="protein sequence ID" value="ARE31880.1"/>
    <property type="molecule type" value="Genomic_DNA"/>
</dbReference>
<feature type="region of interest" description="Disordered" evidence="17">
    <location>
        <begin position="15"/>
        <end position="65"/>
    </location>
</feature>
<comment type="subunit">
    <text evidence="11 13">Heterodimer with the terminal protein; this heterodimer binds to bp 9 to 18 of the genome. Forms a complex with viral pTP, DBP and hosts NFIA and POU2F1/OCT1 for initiation of replication.</text>
</comment>
<evidence type="ECO:0000256" key="12">
    <source>
        <dbReference type="ARBA" id="ARBA00049244"/>
    </source>
</evidence>
<sequence length="1154" mass="132133">MALIQTNGACRVLSASGNTKNKSKSGQFGNKIPSGTERASSAECGHSTAAPTMIHPPKKQKKGTAVAPRSTQLVYGIDGDGQSWEVKYYSKTYDALQGIICLHGLHHLLENLKPDNELDLTYTASLLGIKSFEIWNITKGKITLSLHEEEIEEKNPCLSKLMILNFHSDLKIIKSVDKVYKCPDCGRFFKSSHSCNVRRRNFYFHNINKQSADWWESISFFPIGSHPETERLYITYDIETYTWHGHCGKQLIPFMLVFSITGSHKMQQTAARIATEQGWTEWKRDSDNVPIFYCLNPQKRLIGHKFKTYRHQLQLRFTQDLWQHFLHENPDVAQAAVERFNLPSPDDLTPSMLKQLKIQGRPKFVEVYIIGHNINGFDEIVIAAQVIQNKTDVCNAFTVTRNFMPRNGKILFNDITFALPNPTYQARKDFSLWEEGGCDDSDFRHQFVKFMVRDTFALTHTSLRNAAKAYNLSVEKGSCPYLAVNEFYMKGTYRVDDDGFPHESYWKDKAEYEENKLLWIKENAPYDIVKKTLEYCIQDVKVTYKLVQKLCDSYSQFIREDVKLPLSHFNILQRPTISSNSHAIFRQILYKQVKTQKTNMGTAILAPSKEMYEYVRQSIRGGRCYPTFIGVLTEPIYVYDICGMYASALTHPFPSGQPLAPYDRNIAIIQWQNKLNNPSQIDYFNTELLPGIFTIDADPPSEEWTDTLPPFCSRKGGRLTWTNESLRGEICTSIDMITLHNRKWKLRIIPDERCTIFPEWKCLCKDYVQLNIKAKEKADAAKNQTVRSIAKLLSNALYGSFATKLDNKKIVFGDQLLESAKDIASGKVSIKSTSFIETDDFSAEILPEFSVTYSACHNGAPPENTETRENSDSEEDTRLNTSSDHAHSYNVTYKPITFLEADDEQLCLHTLEKNSDIIENNRYPSQIASFVLAWTRAFVSEWATFLFEEDYGKAIEDRPLKAVYGDTDSLFLTKEGRRLMETRGRKRLKKNGGRLVFDELNPDLTWLVECETICQKCGGDAYSTESVFLAPKLYALKNTFCDSCQYEGKGKLRAKGHATDGLDYDTLVACYLSDSQQGTEKFATSRMSLKRTLASAQSHAHPFTVTEATLMRTLRPWKDMTLVYIDQHRLTPYSNRNPNPRNQESCLMELPWNM</sequence>
<evidence type="ECO:0000256" key="10">
    <source>
        <dbReference type="ARBA" id="ARBA00023125"/>
    </source>
</evidence>
<dbReference type="GO" id="GO:0008270">
    <property type="term" value="F:zinc ion binding"/>
    <property type="evidence" value="ECO:0007669"/>
    <property type="project" value="UniProtKB-KW"/>
</dbReference>
<dbReference type="GO" id="GO:0003677">
    <property type="term" value="F:DNA binding"/>
    <property type="evidence" value="ECO:0007669"/>
    <property type="project" value="UniProtKB-UniRule"/>
</dbReference>
<evidence type="ECO:0000256" key="3">
    <source>
        <dbReference type="ARBA" id="ARBA00005755"/>
    </source>
</evidence>
<comment type="catalytic activity">
    <reaction evidence="12 13 14 16">
        <text>DNA(n) + a 2'-deoxyribonucleoside 5'-triphosphate = DNA(n+1) + diphosphate</text>
        <dbReference type="Rhea" id="RHEA:22508"/>
        <dbReference type="Rhea" id="RHEA-COMP:17339"/>
        <dbReference type="Rhea" id="RHEA-COMP:17340"/>
        <dbReference type="ChEBI" id="CHEBI:33019"/>
        <dbReference type="ChEBI" id="CHEBI:61560"/>
        <dbReference type="ChEBI" id="CHEBI:173112"/>
        <dbReference type="EC" id="2.7.7.7"/>
    </reaction>
</comment>
<feature type="compositionally biased region" description="Polar residues" evidence="17">
    <location>
        <begin position="15"/>
        <end position="28"/>
    </location>
</feature>
<keyword evidence="15" id="KW-0863">Zinc-finger</keyword>
<comment type="similarity">
    <text evidence="3 13 14 16">Belongs to the DNA polymerase type-B family.</text>
</comment>
<evidence type="ECO:0000256" key="16">
    <source>
        <dbReference type="RuleBase" id="RU000442"/>
    </source>
</evidence>
<keyword evidence="15" id="KW-0479">Metal-binding</keyword>
<evidence type="ECO:0000256" key="7">
    <source>
        <dbReference type="ARBA" id="ARBA00022705"/>
    </source>
</evidence>
<dbReference type="GO" id="GO:0039693">
    <property type="term" value="P:viral DNA genome replication"/>
    <property type="evidence" value="ECO:0007669"/>
    <property type="project" value="UniProtKB-UniRule"/>
</dbReference>
<evidence type="ECO:0000256" key="6">
    <source>
        <dbReference type="ARBA" id="ARBA00022695"/>
    </source>
</evidence>
<evidence type="ECO:0000256" key="17">
    <source>
        <dbReference type="SAM" id="MobiDB-lite"/>
    </source>
</evidence>
<dbReference type="GO" id="GO:0042025">
    <property type="term" value="C:host cell nucleus"/>
    <property type="evidence" value="ECO:0007669"/>
    <property type="project" value="UniProtKB-SubCell"/>
</dbReference>
<dbReference type="InterPro" id="IPR014382">
    <property type="entry name" value="DNA-dir_DNA_pol_B_adenovir"/>
</dbReference>
<dbReference type="PIRSF" id="PIRSF000788">
    <property type="entry name" value="DPol_ADV"/>
    <property type="match status" value="1"/>
</dbReference>
<accession>A0A240FBG0</accession>
<comment type="miscellaneous">
    <text evidence="13">This DNA polymerase requires a protein as a primer.</text>
</comment>
<keyword evidence="7 13" id="KW-0235">DNA replication</keyword>
<keyword evidence="10 13" id="KW-0238">DNA-binding</keyword>
<dbReference type="GO" id="GO:0000166">
    <property type="term" value="F:nucleotide binding"/>
    <property type="evidence" value="ECO:0007669"/>
    <property type="project" value="UniProtKB-UniRule"/>
</dbReference>
<dbReference type="SUPFAM" id="SSF53098">
    <property type="entry name" value="Ribonuclease H-like"/>
    <property type="match status" value="1"/>
</dbReference>
<dbReference type="InterPro" id="IPR036397">
    <property type="entry name" value="RNaseH_sf"/>
</dbReference>
<evidence type="ECO:0000256" key="8">
    <source>
        <dbReference type="ARBA" id="ARBA00022932"/>
    </source>
</evidence>
<keyword evidence="9 13" id="KW-1194">Viral DNA replication</keyword>
<proteinExistence type="inferred from homology"/>
<keyword evidence="8 13" id="KW-0239">DNA-directed DNA polymerase</keyword>
<dbReference type="SMART" id="SM00486">
    <property type="entry name" value="POLBc"/>
    <property type="match status" value="1"/>
</dbReference>
<dbReference type="GO" id="GO:0008408">
    <property type="term" value="F:3'-5' exonuclease activity"/>
    <property type="evidence" value="ECO:0007669"/>
    <property type="project" value="UniProtKB-UniRule"/>
</dbReference>
<dbReference type="InterPro" id="IPR012337">
    <property type="entry name" value="RNaseH-like_sf"/>
</dbReference>